<dbReference type="GO" id="GO:0016887">
    <property type="term" value="F:ATP hydrolysis activity"/>
    <property type="evidence" value="ECO:0007669"/>
    <property type="project" value="InterPro"/>
</dbReference>
<sequence>MALINPFAPENTDYQPELEIDSTVNSAVEEVVAEIVAECPELVAGVESGACSRALLESKIKDVIVGKKIYRGSIDAFVRKVMDALFGYGPLHPYIEDPEVSDILVNAFNIVYIKKFGKKFRVSVDFGSEENLTRYCYKVAALCGGKLDENYNAEAILTDRKRNLRIVISLKPINVLSPSISIRKPTTGFSLPELVERNMLTDEQADFFRNAVLEKKTIVIAGKGGSGKTTLLGALIDMVPHDERGLLIQETFEIKPRHPDVICKLVRISDNPEVKDYTLFELTKIGLLMSLDRIFIGEIKDKEAMDFFNAVYTGHRGSMATVHANSAGEVVNRLILLMKRSGTDVPVDDLREMLYASLDLIVFMEDYRVKEIFEPKGGGGFCTM</sequence>
<dbReference type="InterPro" id="IPR027417">
    <property type="entry name" value="P-loop_NTPase"/>
</dbReference>
<proteinExistence type="inferred from homology"/>
<dbReference type="EMBL" id="CP002131">
    <property type="protein sequence ID" value="ADL07188.1"/>
    <property type="molecule type" value="Genomic_DNA"/>
</dbReference>
<reference evidence="3 4" key="1">
    <citation type="journal article" date="2010" name="Stand. Genomic Sci.">
        <title>Complete genome sequence of Thermosediminibacter oceani type strain (JW/IW-1228P).</title>
        <authorList>
            <person name="Pitluck S."/>
            <person name="Yasawong M."/>
            <person name="Munk C."/>
            <person name="Nolan M."/>
            <person name="Lapidus A."/>
            <person name="Lucas S."/>
            <person name="Glavina Del Rio T."/>
            <person name="Tice H."/>
            <person name="Cheng J.F."/>
            <person name="Bruce D."/>
            <person name="Detter C."/>
            <person name="Tapia R."/>
            <person name="Han C."/>
            <person name="Goodwin L."/>
            <person name="Liolios K."/>
            <person name="Ivanova N."/>
            <person name="Mavromatis K."/>
            <person name="Mikhailova N."/>
            <person name="Pati A."/>
            <person name="Chen A."/>
            <person name="Palaniappan K."/>
            <person name="Land M."/>
            <person name="Hauser L."/>
            <person name="Chang Y.J."/>
            <person name="Jeffries C.D."/>
            <person name="Rohde M."/>
            <person name="Spring S."/>
            <person name="Sikorski J."/>
            <person name="Goker M."/>
            <person name="Woyke T."/>
            <person name="Bristow J."/>
            <person name="Eisen J.A."/>
            <person name="Markowitz V."/>
            <person name="Hugenholtz P."/>
            <person name="Kyrpides N.C."/>
            <person name="Klenk H.P."/>
        </authorList>
    </citation>
    <scope>NUCLEOTIDE SEQUENCE [LARGE SCALE GENOMIC DNA]</scope>
    <source>
        <strain evidence="4">ATCC BAA-1034 / DSM 16646 / JW/IW-1228P</strain>
    </source>
</reference>
<keyword evidence="4" id="KW-1185">Reference proteome</keyword>
<dbReference type="RefSeq" id="WP_013275238.1">
    <property type="nucleotide sequence ID" value="NC_014377.1"/>
</dbReference>
<feature type="domain" description="Bacterial type II secretion system protein E" evidence="2">
    <location>
        <begin position="89"/>
        <end position="362"/>
    </location>
</feature>
<dbReference type="Gene3D" id="3.30.450.380">
    <property type="match status" value="1"/>
</dbReference>
<evidence type="ECO:0000259" key="2">
    <source>
        <dbReference type="Pfam" id="PF00437"/>
    </source>
</evidence>
<dbReference type="PANTHER" id="PTHR30486">
    <property type="entry name" value="TWITCHING MOTILITY PROTEIN PILT"/>
    <property type="match status" value="1"/>
</dbReference>
<gene>
    <name evidence="3" type="ordered locus">Toce_0409</name>
</gene>
<dbReference type="PANTHER" id="PTHR30486:SF6">
    <property type="entry name" value="TYPE IV PILUS RETRACTATION ATPASE PILT"/>
    <property type="match status" value="1"/>
</dbReference>
<dbReference type="Proteomes" id="UP000000272">
    <property type="component" value="Chromosome"/>
</dbReference>
<evidence type="ECO:0000313" key="3">
    <source>
        <dbReference type="EMBL" id="ADL07188.1"/>
    </source>
</evidence>
<dbReference type="CDD" id="cd01130">
    <property type="entry name" value="VirB11-like_ATPase"/>
    <property type="match status" value="1"/>
</dbReference>
<name>D9S124_THEOJ</name>
<dbReference type="SUPFAM" id="SSF52540">
    <property type="entry name" value="P-loop containing nucleoside triphosphate hydrolases"/>
    <property type="match status" value="1"/>
</dbReference>
<accession>D9S124</accession>
<protein>
    <submittedName>
        <fullName evidence="3">Type II secretion system protein E</fullName>
    </submittedName>
</protein>
<dbReference type="STRING" id="555079.Toce_0409"/>
<dbReference type="Gene3D" id="3.40.50.300">
    <property type="entry name" value="P-loop containing nucleotide triphosphate hydrolases"/>
    <property type="match status" value="1"/>
</dbReference>
<dbReference type="OrthoDB" id="9810761at2"/>
<organism evidence="3 4">
    <name type="scientific">Thermosediminibacter oceani (strain ATCC BAA-1034 / DSM 16646 / JW/IW-1228P)</name>
    <dbReference type="NCBI Taxonomy" id="555079"/>
    <lineage>
        <taxon>Bacteria</taxon>
        <taxon>Bacillati</taxon>
        <taxon>Bacillota</taxon>
        <taxon>Clostridia</taxon>
        <taxon>Thermosediminibacterales</taxon>
        <taxon>Thermosediminibacteraceae</taxon>
        <taxon>Thermosediminibacter</taxon>
    </lineage>
</organism>
<dbReference type="AlphaFoldDB" id="D9S124"/>
<evidence type="ECO:0000256" key="1">
    <source>
        <dbReference type="ARBA" id="ARBA00006611"/>
    </source>
</evidence>
<dbReference type="InterPro" id="IPR001482">
    <property type="entry name" value="T2SS/T4SS_dom"/>
</dbReference>
<dbReference type="KEGG" id="toc:Toce_0409"/>
<dbReference type="eggNOG" id="COG4962">
    <property type="taxonomic scope" value="Bacteria"/>
</dbReference>
<dbReference type="InterPro" id="IPR050921">
    <property type="entry name" value="T4SS_GSP_E_ATPase"/>
</dbReference>
<dbReference type="HOGENOM" id="CLU_727002_0_0_9"/>
<dbReference type="Pfam" id="PF00437">
    <property type="entry name" value="T2SSE"/>
    <property type="match status" value="1"/>
</dbReference>
<evidence type="ECO:0000313" key="4">
    <source>
        <dbReference type="Proteomes" id="UP000000272"/>
    </source>
</evidence>
<comment type="similarity">
    <text evidence="1">Belongs to the GSP E family.</text>
</comment>